<protein>
    <submittedName>
        <fullName evidence="1">24481_t:CDS:1</fullName>
    </submittedName>
</protein>
<name>A0A9N9KL34_9GLOM</name>
<comment type="caution">
    <text evidence="1">The sequence shown here is derived from an EMBL/GenBank/DDBJ whole genome shotgun (WGS) entry which is preliminary data.</text>
</comment>
<feature type="non-terminal residue" evidence="1">
    <location>
        <position position="219"/>
    </location>
</feature>
<proteinExistence type="predicted"/>
<sequence length="219" mass="24848">SSKIDTEITSKVSDETIINENNKDNILQPIDTENQFQEIKNVTLIRSHNITIGRSEKLSIIALGAKQIFRPTPPSCSLNSKPDYNHSMTTSENRVMDFQSIMQKNSKTRLPPMKLFLIDMDEATKHASSCCIGHPAISWSFAKLVTGKSGTGKTNIFGNLVFGDKAKYIYKKKKGRSRYIWCDNLIVCGYHPDEPKWAFIRYIYGIIASNPRASYYENI</sequence>
<evidence type="ECO:0000313" key="2">
    <source>
        <dbReference type="Proteomes" id="UP000789759"/>
    </source>
</evidence>
<dbReference type="Proteomes" id="UP000789759">
    <property type="component" value="Unassembled WGS sequence"/>
</dbReference>
<evidence type="ECO:0000313" key="1">
    <source>
        <dbReference type="EMBL" id="CAG8834462.1"/>
    </source>
</evidence>
<gene>
    <name evidence="1" type="ORF">CPELLU_LOCUS21110</name>
</gene>
<dbReference type="AlphaFoldDB" id="A0A9N9KL34"/>
<keyword evidence="2" id="KW-1185">Reference proteome</keyword>
<accession>A0A9N9KL34</accession>
<dbReference type="OrthoDB" id="2424110at2759"/>
<dbReference type="EMBL" id="CAJVQA010073522">
    <property type="protein sequence ID" value="CAG8834462.1"/>
    <property type="molecule type" value="Genomic_DNA"/>
</dbReference>
<organism evidence="1 2">
    <name type="scientific">Cetraspora pellucida</name>
    <dbReference type="NCBI Taxonomy" id="1433469"/>
    <lineage>
        <taxon>Eukaryota</taxon>
        <taxon>Fungi</taxon>
        <taxon>Fungi incertae sedis</taxon>
        <taxon>Mucoromycota</taxon>
        <taxon>Glomeromycotina</taxon>
        <taxon>Glomeromycetes</taxon>
        <taxon>Diversisporales</taxon>
        <taxon>Gigasporaceae</taxon>
        <taxon>Cetraspora</taxon>
    </lineage>
</organism>
<reference evidence="1" key="1">
    <citation type="submission" date="2021-06" db="EMBL/GenBank/DDBJ databases">
        <authorList>
            <person name="Kallberg Y."/>
            <person name="Tangrot J."/>
            <person name="Rosling A."/>
        </authorList>
    </citation>
    <scope>NUCLEOTIDE SEQUENCE</scope>
    <source>
        <strain evidence="1">FL966</strain>
    </source>
</reference>
<feature type="non-terminal residue" evidence="1">
    <location>
        <position position="1"/>
    </location>
</feature>